<proteinExistence type="predicted"/>
<name>B8KVV5_9GAMM</name>
<dbReference type="AlphaFoldDB" id="B8KVV5"/>
<dbReference type="STRING" id="565045.NOR51B_2102"/>
<dbReference type="HOGENOM" id="CLU_111103_1_0_6"/>
<reference evidence="2" key="1">
    <citation type="journal article" date="2013" name="BMC Microbiol.">
        <title>Taxonomy and evolution of bacteriochlorophyll a-containing members of the OM60/NOR5 clade of marine gammaproteobacteria: description of Luminiphilus syltensis gen. nov., sp. nov., reclassification of Haliea rubra as Pseudohaliea rubra gen. nov., comb. nov., and emendation of Chromatocurvus halotolerans.</title>
        <authorList>
            <person name="Spring S."/>
            <person name="Riedel T."/>
            <person name="Sproer C."/>
            <person name="Yan S."/>
            <person name="Harder J."/>
            <person name="Fuchs B.M."/>
        </authorList>
    </citation>
    <scope>NUCLEOTIDE SEQUENCE [LARGE SCALE GENOMIC DNA]</scope>
    <source>
        <strain evidence="2">NOR51-B</strain>
    </source>
</reference>
<dbReference type="Proteomes" id="UP000004699">
    <property type="component" value="Unassembled WGS sequence"/>
</dbReference>
<gene>
    <name evidence="1" type="ORF">NOR51B_2102</name>
</gene>
<keyword evidence="2" id="KW-1185">Reference proteome</keyword>
<organism evidence="1 2">
    <name type="scientific">Luminiphilus syltensis NOR5-1B</name>
    <dbReference type="NCBI Taxonomy" id="565045"/>
    <lineage>
        <taxon>Bacteria</taxon>
        <taxon>Pseudomonadati</taxon>
        <taxon>Pseudomonadota</taxon>
        <taxon>Gammaproteobacteria</taxon>
        <taxon>Cellvibrionales</taxon>
        <taxon>Halieaceae</taxon>
        <taxon>Luminiphilus</taxon>
    </lineage>
</organism>
<accession>B8KVV5</accession>
<dbReference type="EMBL" id="DS999411">
    <property type="protein sequence ID" value="EED36154.1"/>
    <property type="molecule type" value="Genomic_DNA"/>
</dbReference>
<dbReference type="OrthoDB" id="5737962at2"/>
<dbReference type="RefSeq" id="WP_009020898.1">
    <property type="nucleotide sequence ID" value="NZ_DS999411.1"/>
</dbReference>
<sequence length="114" mass="13495">MLNRDLLIIRYKKPFIDWVNEADPDSDGPLVTLDSANEDSPAYLIHDCASEHFEEWLELCYLPVFENLLHEWYVDPTLWPQDRSLKVFKNWCDFRLHSLVQDCVDGPLLDDEIE</sequence>
<evidence type="ECO:0000313" key="1">
    <source>
        <dbReference type="EMBL" id="EED36154.1"/>
    </source>
</evidence>
<protein>
    <submittedName>
        <fullName evidence="1">Uncharacterized protein</fullName>
    </submittedName>
</protein>
<evidence type="ECO:0000313" key="2">
    <source>
        <dbReference type="Proteomes" id="UP000004699"/>
    </source>
</evidence>